<dbReference type="InterPro" id="IPR025365">
    <property type="entry name" value="DUF4269"/>
</dbReference>
<gene>
    <name evidence="1" type="ORF">PK98_05200</name>
</gene>
<sequence>MDRSHYLEALERTGVLPKLAEFYPHVVGTPPLGLDLPTSDIDVVCFAPDADAFTCVVWNTFGTQAKFRMWQKIKLDRPVVASFSAAGWTIELFGQASPILEQYGWRHFLVEQRLLTLGGEIFRAAVMAWRNKGMKTEPAFAAVLGLHGDPYQALLNLEGCSDMELTALLKDQGFS</sequence>
<dbReference type="RefSeq" id="WP_039094799.1">
    <property type="nucleotide sequence ID" value="NZ_JTDN01000001.1"/>
</dbReference>
<proteinExistence type="predicted"/>
<dbReference type="Pfam" id="PF14091">
    <property type="entry name" value="DUF4269"/>
    <property type="match status" value="1"/>
</dbReference>
<evidence type="ECO:0000313" key="2">
    <source>
        <dbReference type="Proteomes" id="UP000030988"/>
    </source>
</evidence>
<reference evidence="1 2" key="1">
    <citation type="submission" date="2014-11" db="EMBL/GenBank/DDBJ databases">
        <title>Draft genome sequence of Kirrobacter mercurialis.</title>
        <authorList>
            <person name="Coil D.A."/>
            <person name="Eisen J.A."/>
        </authorList>
    </citation>
    <scope>NUCLEOTIDE SEQUENCE [LARGE SCALE GENOMIC DNA]</scope>
    <source>
        <strain evidence="1 2">Coronado</strain>
    </source>
</reference>
<dbReference type="Proteomes" id="UP000030988">
    <property type="component" value="Unassembled WGS sequence"/>
</dbReference>
<name>A0A0B2C1A6_9SPHN</name>
<accession>A0A0B2C1A6</accession>
<dbReference type="EMBL" id="JTDN01000001">
    <property type="protein sequence ID" value="KHL25965.1"/>
    <property type="molecule type" value="Genomic_DNA"/>
</dbReference>
<keyword evidence="2" id="KW-1185">Reference proteome</keyword>
<dbReference type="OrthoDB" id="6402248at2"/>
<dbReference type="STRING" id="1572751.PK98_05200"/>
<comment type="caution">
    <text evidence="1">The sequence shown here is derived from an EMBL/GenBank/DDBJ whole genome shotgun (WGS) entry which is preliminary data.</text>
</comment>
<dbReference type="AlphaFoldDB" id="A0A0B2C1A6"/>
<organism evidence="1 2">
    <name type="scientific">Croceibacterium mercuriale</name>
    <dbReference type="NCBI Taxonomy" id="1572751"/>
    <lineage>
        <taxon>Bacteria</taxon>
        <taxon>Pseudomonadati</taxon>
        <taxon>Pseudomonadota</taxon>
        <taxon>Alphaproteobacteria</taxon>
        <taxon>Sphingomonadales</taxon>
        <taxon>Erythrobacteraceae</taxon>
        <taxon>Croceibacterium</taxon>
    </lineage>
</organism>
<protein>
    <submittedName>
        <fullName evidence="1">Phage capsid protein</fullName>
    </submittedName>
</protein>
<evidence type="ECO:0000313" key="1">
    <source>
        <dbReference type="EMBL" id="KHL25965.1"/>
    </source>
</evidence>